<dbReference type="OrthoDB" id="5343379at2"/>
<name>A0A0C4YMA9_9BURK</name>
<evidence type="ECO:0000256" key="2">
    <source>
        <dbReference type="ARBA" id="ARBA00023125"/>
    </source>
</evidence>
<keyword evidence="1" id="KW-0805">Transcription regulation</keyword>
<dbReference type="Gene3D" id="1.20.120.530">
    <property type="entry name" value="GntR ligand-binding domain-like"/>
    <property type="match status" value="1"/>
</dbReference>
<evidence type="ECO:0000313" key="7">
    <source>
        <dbReference type="Proteomes" id="UP000031843"/>
    </source>
</evidence>
<keyword evidence="7" id="KW-1185">Reference proteome</keyword>
<dbReference type="PRINTS" id="PR00035">
    <property type="entry name" value="HTHGNTR"/>
</dbReference>
<dbReference type="CDD" id="cd07377">
    <property type="entry name" value="WHTH_GntR"/>
    <property type="match status" value="1"/>
</dbReference>
<dbReference type="Pfam" id="PF07729">
    <property type="entry name" value="FCD"/>
    <property type="match status" value="1"/>
</dbReference>
<reference evidence="6 7" key="1">
    <citation type="journal article" date="2015" name="Genome Announc.">
        <title>Complete Genome Sequence of Cupriavidus basilensis 4G11, Isolated from the Oak Ridge Field Research Center Site.</title>
        <authorList>
            <person name="Ray J."/>
            <person name="Waters R.J."/>
            <person name="Skerker J.M."/>
            <person name="Kuehl J.V."/>
            <person name="Price M.N."/>
            <person name="Huang J."/>
            <person name="Chakraborty R."/>
            <person name="Arkin A.P."/>
            <person name="Deutschbauer A."/>
        </authorList>
    </citation>
    <scope>NUCLEOTIDE SEQUENCE [LARGE SCALE GENOMIC DNA]</scope>
    <source>
        <strain evidence="6">4G11</strain>
    </source>
</reference>
<feature type="region of interest" description="Disordered" evidence="4">
    <location>
        <begin position="224"/>
        <end position="267"/>
    </location>
</feature>
<dbReference type="STRING" id="68895.RR42_s1571"/>
<dbReference type="AlphaFoldDB" id="A0A0C4YMA9"/>
<dbReference type="SMART" id="SM00895">
    <property type="entry name" value="FCD"/>
    <property type="match status" value="1"/>
</dbReference>
<proteinExistence type="predicted"/>
<dbReference type="InterPro" id="IPR036390">
    <property type="entry name" value="WH_DNA-bd_sf"/>
</dbReference>
<dbReference type="GO" id="GO:0003700">
    <property type="term" value="F:DNA-binding transcription factor activity"/>
    <property type="evidence" value="ECO:0007669"/>
    <property type="project" value="InterPro"/>
</dbReference>
<feature type="domain" description="HTH gntR-type" evidence="5">
    <location>
        <begin position="7"/>
        <end position="74"/>
    </location>
</feature>
<dbReference type="PANTHER" id="PTHR43537">
    <property type="entry name" value="TRANSCRIPTIONAL REGULATOR, GNTR FAMILY"/>
    <property type="match status" value="1"/>
</dbReference>
<keyword evidence="2" id="KW-0238">DNA-binding</keyword>
<accession>A0A0C4YMA9</accession>
<dbReference type="EMBL" id="CP010537">
    <property type="protein sequence ID" value="AJG23159.1"/>
    <property type="molecule type" value="Genomic_DNA"/>
</dbReference>
<dbReference type="InterPro" id="IPR036388">
    <property type="entry name" value="WH-like_DNA-bd_sf"/>
</dbReference>
<gene>
    <name evidence="6" type="ORF">RR42_s1571</name>
</gene>
<dbReference type="PROSITE" id="PS50949">
    <property type="entry name" value="HTH_GNTR"/>
    <property type="match status" value="1"/>
</dbReference>
<dbReference type="InterPro" id="IPR011711">
    <property type="entry name" value="GntR_C"/>
</dbReference>
<evidence type="ECO:0000313" key="6">
    <source>
        <dbReference type="EMBL" id="AJG23159.1"/>
    </source>
</evidence>
<evidence type="ECO:0000259" key="5">
    <source>
        <dbReference type="PROSITE" id="PS50949"/>
    </source>
</evidence>
<dbReference type="SUPFAM" id="SSF48008">
    <property type="entry name" value="GntR ligand-binding domain-like"/>
    <property type="match status" value="1"/>
</dbReference>
<dbReference type="SUPFAM" id="SSF46785">
    <property type="entry name" value="Winged helix' DNA-binding domain"/>
    <property type="match status" value="1"/>
</dbReference>
<organism evidence="6 7">
    <name type="scientific">Cupriavidus basilensis</name>
    <dbReference type="NCBI Taxonomy" id="68895"/>
    <lineage>
        <taxon>Bacteria</taxon>
        <taxon>Pseudomonadati</taxon>
        <taxon>Pseudomonadota</taxon>
        <taxon>Betaproteobacteria</taxon>
        <taxon>Burkholderiales</taxon>
        <taxon>Burkholderiaceae</taxon>
        <taxon>Cupriavidus</taxon>
    </lineage>
</organism>
<dbReference type="KEGG" id="cbw:RR42_s1571"/>
<dbReference type="InterPro" id="IPR008920">
    <property type="entry name" value="TF_FadR/GntR_C"/>
</dbReference>
<dbReference type="GO" id="GO:0003677">
    <property type="term" value="F:DNA binding"/>
    <property type="evidence" value="ECO:0007669"/>
    <property type="project" value="UniProtKB-KW"/>
</dbReference>
<sequence length="267" mass="28802">MTLQPKQSMAAEIKAAIEAEIESGTLPPGALLDERTLAERFGVSRTPVREALQQLAAQNLVRIAPRVGVFVSRLSITQLRETLELLGELEAVAAKLAARRMDDEQRASLEASMAQCVEASNENNGKQFAEANATFHDLIYAGSHNEYLAQQIHSIRRLMQRYRPKIFLTPAQRQKALQDHRKLADAILHGDEVAAHDAMLQHAPVGTTGFSEFLSTLPASYLEGESGLGSSPPAAATGAKRSRGGVTGEEGDAKPRARRGLSRASAG</sequence>
<evidence type="ECO:0000256" key="3">
    <source>
        <dbReference type="ARBA" id="ARBA00023163"/>
    </source>
</evidence>
<evidence type="ECO:0000256" key="4">
    <source>
        <dbReference type="SAM" id="MobiDB-lite"/>
    </source>
</evidence>
<dbReference type="Pfam" id="PF00392">
    <property type="entry name" value="GntR"/>
    <property type="match status" value="1"/>
</dbReference>
<dbReference type="Proteomes" id="UP000031843">
    <property type="component" value="Chromosome secondary"/>
</dbReference>
<keyword evidence="3" id="KW-0804">Transcription</keyword>
<feature type="compositionally biased region" description="Low complexity" evidence="4">
    <location>
        <begin position="224"/>
        <end position="239"/>
    </location>
</feature>
<evidence type="ECO:0000256" key="1">
    <source>
        <dbReference type="ARBA" id="ARBA00023015"/>
    </source>
</evidence>
<protein>
    <submittedName>
        <fullName evidence="6">Transcriptional regulator, GntR family</fullName>
    </submittedName>
</protein>
<dbReference type="SMART" id="SM00345">
    <property type="entry name" value="HTH_GNTR"/>
    <property type="match status" value="1"/>
</dbReference>
<dbReference type="InterPro" id="IPR000524">
    <property type="entry name" value="Tscrpt_reg_HTH_GntR"/>
</dbReference>
<dbReference type="Gene3D" id="1.10.10.10">
    <property type="entry name" value="Winged helix-like DNA-binding domain superfamily/Winged helix DNA-binding domain"/>
    <property type="match status" value="1"/>
</dbReference>
<dbReference type="PANTHER" id="PTHR43537:SF49">
    <property type="entry name" value="TRANSCRIPTIONAL REGULATORY PROTEIN"/>
    <property type="match status" value="1"/>
</dbReference>